<feature type="transmembrane region" description="Helical" evidence="1">
    <location>
        <begin position="151"/>
        <end position="169"/>
    </location>
</feature>
<keyword evidence="1" id="KW-0472">Membrane</keyword>
<reference evidence="3" key="1">
    <citation type="submission" date="2013-03" db="EMBL/GenBank/DDBJ databases">
        <title>The Genome Sequence of Anopheles dirus WRAIR2.</title>
        <authorList>
            <consortium name="The Broad Institute Genomics Platform"/>
            <person name="Neafsey D.E."/>
            <person name="Walton C."/>
            <person name="Walker B."/>
            <person name="Young S.K."/>
            <person name="Zeng Q."/>
            <person name="Gargeya S."/>
            <person name="Fitzgerald M."/>
            <person name="Haas B."/>
            <person name="Abouelleil A."/>
            <person name="Allen A.W."/>
            <person name="Alvarado L."/>
            <person name="Arachchi H.M."/>
            <person name="Berlin A.M."/>
            <person name="Chapman S.B."/>
            <person name="Gainer-Dewar J."/>
            <person name="Goldberg J."/>
            <person name="Griggs A."/>
            <person name="Gujja S."/>
            <person name="Hansen M."/>
            <person name="Howarth C."/>
            <person name="Imamovic A."/>
            <person name="Ireland A."/>
            <person name="Larimer J."/>
            <person name="McCowan C."/>
            <person name="Murphy C."/>
            <person name="Pearson M."/>
            <person name="Poon T.W."/>
            <person name="Priest M."/>
            <person name="Roberts A."/>
            <person name="Saif S."/>
            <person name="Shea T."/>
            <person name="Sisk P."/>
            <person name="Sykes S."/>
            <person name="Wortman J."/>
            <person name="Nusbaum C."/>
            <person name="Birren B."/>
        </authorList>
    </citation>
    <scope>NUCLEOTIDE SEQUENCE [LARGE SCALE GENOMIC DNA]</scope>
    <source>
        <strain evidence="3">WRAIR2</strain>
    </source>
</reference>
<organism evidence="2 3">
    <name type="scientific">Anopheles dirus</name>
    <dbReference type="NCBI Taxonomy" id="7168"/>
    <lineage>
        <taxon>Eukaryota</taxon>
        <taxon>Metazoa</taxon>
        <taxon>Ecdysozoa</taxon>
        <taxon>Arthropoda</taxon>
        <taxon>Hexapoda</taxon>
        <taxon>Insecta</taxon>
        <taxon>Pterygota</taxon>
        <taxon>Neoptera</taxon>
        <taxon>Endopterygota</taxon>
        <taxon>Diptera</taxon>
        <taxon>Nematocera</taxon>
        <taxon>Culicoidea</taxon>
        <taxon>Culicidae</taxon>
        <taxon>Anophelinae</taxon>
        <taxon>Anopheles</taxon>
    </lineage>
</organism>
<evidence type="ECO:0000313" key="3">
    <source>
        <dbReference type="Proteomes" id="UP000075884"/>
    </source>
</evidence>
<sequence length="203" mass="22364">ARRISRGRETAKCGPCNSSSLVEIFFQFLCEMLQTGAEFVLSPVGVAKIVSLLCMIVGGMIFVTAGDCGESRVWNVSYITITTGSALLTMVSYSSFALSFVRTDRGLKTQHIAVLAVSYCVFFFLLIASIITMTQCSRSVQVIQKIPEPLTMIAAVLLAISGTVLFLRWRATVQTEELQLHAQERDVSEIQTNPREPRKSVMV</sequence>
<feature type="transmembrane region" description="Helical" evidence="1">
    <location>
        <begin position="39"/>
        <end position="64"/>
    </location>
</feature>
<dbReference type="Proteomes" id="UP000075884">
    <property type="component" value="Unassembled WGS sequence"/>
</dbReference>
<evidence type="ECO:0000256" key="1">
    <source>
        <dbReference type="SAM" id="Phobius"/>
    </source>
</evidence>
<evidence type="ECO:0000313" key="2">
    <source>
        <dbReference type="EnsemblMetazoa" id="ADIR004750-PA"/>
    </source>
</evidence>
<reference evidence="2" key="2">
    <citation type="submission" date="2020-05" db="UniProtKB">
        <authorList>
            <consortium name="EnsemblMetazoa"/>
        </authorList>
    </citation>
    <scope>IDENTIFICATION</scope>
    <source>
        <strain evidence="2">WRAIR2</strain>
    </source>
</reference>
<keyword evidence="1" id="KW-0812">Transmembrane</keyword>
<name>A0A182NAS4_9DIPT</name>
<feature type="transmembrane region" description="Helical" evidence="1">
    <location>
        <begin position="112"/>
        <end position="131"/>
    </location>
</feature>
<dbReference type="AlphaFoldDB" id="A0A182NAS4"/>
<accession>A0A182NAS4</accession>
<keyword evidence="3" id="KW-1185">Reference proteome</keyword>
<dbReference type="VEuPathDB" id="VectorBase:ADIR004750"/>
<protein>
    <recommendedName>
        <fullName evidence="4">MARVEL domain-containing protein</fullName>
    </recommendedName>
</protein>
<dbReference type="EnsemblMetazoa" id="ADIR004750-RA">
    <property type="protein sequence ID" value="ADIR004750-PA"/>
    <property type="gene ID" value="ADIR004750"/>
</dbReference>
<keyword evidence="1" id="KW-1133">Transmembrane helix</keyword>
<evidence type="ECO:0008006" key="4">
    <source>
        <dbReference type="Google" id="ProtNLM"/>
    </source>
</evidence>
<feature type="transmembrane region" description="Helical" evidence="1">
    <location>
        <begin position="76"/>
        <end position="100"/>
    </location>
</feature>
<proteinExistence type="predicted"/>